<comment type="caution">
    <text evidence="5">The sequence shown here is derived from an EMBL/GenBank/DDBJ whole genome shotgun (WGS) entry which is preliminary data.</text>
</comment>
<dbReference type="InterPro" id="IPR047872">
    <property type="entry name" value="EFG_IV"/>
</dbReference>
<keyword evidence="5" id="KW-0648">Protein biosynthesis</keyword>
<proteinExistence type="predicted"/>
<dbReference type="InterPro" id="IPR003593">
    <property type="entry name" value="AAA+_ATPase"/>
</dbReference>
<evidence type="ECO:0000256" key="3">
    <source>
        <dbReference type="ARBA" id="ARBA00073322"/>
    </source>
</evidence>
<dbReference type="InterPro" id="IPR053905">
    <property type="entry name" value="EF-G-like_DII"/>
</dbReference>
<dbReference type="SUPFAM" id="SSF52540">
    <property type="entry name" value="P-loop containing nucleoside triphosphate hydrolases"/>
    <property type="match status" value="1"/>
</dbReference>
<dbReference type="InterPro" id="IPR035649">
    <property type="entry name" value="EFG_V"/>
</dbReference>
<evidence type="ECO:0000313" key="5">
    <source>
        <dbReference type="EMBL" id="NYD40105.1"/>
    </source>
</evidence>
<accession>A0A7Y9J933</accession>
<dbReference type="GO" id="GO:0032790">
    <property type="term" value="P:ribosome disassembly"/>
    <property type="evidence" value="ECO:0007669"/>
    <property type="project" value="TreeGrafter"/>
</dbReference>
<feature type="domain" description="Tr-type G" evidence="4">
    <location>
        <begin position="20"/>
        <end position="275"/>
    </location>
</feature>
<dbReference type="PROSITE" id="PS51722">
    <property type="entry name" value="G_TR_2"/>
    <property type="match status" value="1"/>
</dbReference>
<dbReference type="Pfam" id="PF22042">
    <property type="entry name" value="EF-G_D2"/>
    <property type="match status" value="1"/>
</dbReference>
<protein>
    <recommendedName>
        <fullName evidence="3">Elongation factor G-like protein</fullName>
    </recommendedName>
</protein>
<dbReference type="SMART" id="SM00889">
    <property type="entry name" value="EFG_IV"/>
    <property type="match status" value="1"/>
</dbReference>
<dbReference type="PANTHER" id="PTHR43261:SF6">
    <property type="entry name" value="ELONGATION FACTOR G-LIKE PROTEIN"/>
    <property type="match status" value="1"/>
</dbReference>
<dbReference type="InterPro" id="IPR000640">
    <property type="entry name" value="EFG_V-like"/>
</dbReference>
<evidence type="ECO:0000256" key="1">
    <source>
        <dbReference type="ARBA" id="ARBA00022741"/>
    </source>
</evidence>
<dbReference type="InterPro" id="IPR014721">
    <property type="entry name" value="Ribsml_uS5_D2-typ_fold_subgr"/>
</dbReference>
<dbReference type="RefSeq" id="WP_179662037.1">
    <property type="nucleotide sequence ID" value="NZ_JACCBG010000001.1"/>
</dbReference>
<dbReference type="PANTHER" id="PTHR43261">
    <property type="entry name" value="TRANSLATION ELONGATION FACTOR G-RELATED"/>
    <property type="match status" value="1"/>
</dbReference>
<dbReference type="Pfam" id="PF00009">
    <property type="entry name" value="GTP_EFTU"/>
    <property type="match status" value="1"/>
</dbReference>
<dbReference type="Gene3D" id="3.30.70.240">
    <property type="match status" value="1"/>
</dbReference>
<dbReference type="Gene3D" id="3.30.230.10">
    <property type="match status" value="1"/>
</dbReference>
<dbReference type="InterPro" id="IPR041095">
    <property type="entry name" value="EFG_II"/>
</dbReference>
<evidence type="ECO:0000256" key="2">
    <source>
        <dbReference type="ARBA" id="ARBA00023134"/>
    </source>
</evidence>
<dbReference type="NCBIfam" id="TIGR00231">
    <property type="entry name" value="small_GTP"/>
    <property type="match status" value="1"/>
</dbReference>
<dbReference type="NCBIfam" id="NF009381">
    <property type="entry name" value="PRK12740.1-5"/>
    <property type="match status" value="1"/>
</dbReference>
<gene>
    <name evidence="5" type="ORF">BJZ21_000188</name>
</gene>
<dbReference type="Proteomes" id="UP000535511">
    <property type="component" value="Unassembled WGS sequence"/>
</dbReference>
<dbReference type="InterPro" id="IPR009022">
    <property type="entry name" value="EFG_III"/>
</dbReference>
<dbReference type="CDD" id="cd01434">
    <property type="entry name" value="EFG_mtEFG1_IV"/>
    <property type="match status" value="1"/>
</dbReference>
<dbReference type="GO" id="GO:0005525">
    <property type="term" value="F:GTP binding"/>
    <property type="evidence" value="ECO:0007669"/>
    <property type="project" value="UniProtKB-KW"/>
</dbReference>
<dbReference type="NCBIfam" id="NF009377">
    <property type="entry name" value="PRK12740.1-1"/>
    <property type="match status" value="1"/>
</dbReference>
<reference evidence="5 6" key="1">
    <citation type="submission" date="2020-07" db="EMBL/GenBank/DDBJ databases">
        <title>Sequencing the genomes of 1000 actinobacteria strains.</title>
        <authorList>
            <person name="Klenk H.-P."/>
        </authorList>
    </citation>
    <scope>NUCLEOTIDE SEQUENCE [LARGE SCALE GENOMIC DNA]</scope>
    <source>
        <strain evidence="5 6">DSM 21350</strain>
    </source>
</reference>
<dbReference type="InterPro" id="IPR009000">
    <property type="entry name" value="Transl_B-barrel_sf"/>
</dbReference>
<dbReference type="SMART" id="SM00838">
    <property type="entry name" value="EFG_C"/>
    <property type="match status" value="1"/>
</dbReference>
<sequence length="698" mass="74058">MADKGNARKTGQDLEASSPDRIRNVVLVGPGGSGKTTLAETLLACAGALTRPGSVRDGTTVCDSEESEQAHGRSISLAVAPLVHAGVKVNLVDTPGYADFVGELRAGLRAADCALFVVAANEAVDEATRTLWRECDAVGMPRAVVITKLDQARADYEGLLRQAQEAFGDKVLPLYVPRRSGSEVVGLTGLLAPEDGAPEQLRGELIEAVIEESEDETLMDRYVGGEQIAEDVLVADLERAVARATFFPVLPVCSTTGVGCAELLDLATRAFPSPAEHPAPEVFTPAGRGAPALACDPDGPLVAEVVKTTSDPYVGRLSLVRVFSGTLRPDQPVHVSGHFTSFFGELAGHDDHDEDERIGALAYPFGRHQAPASRIVAGDLCAVGRLTRAETGDTLSSVEEPRVLRPWTMPDPLLPVAVVAHSKADDDKLSQALARLGAEDPSLRIENNAETHQLVLWCLGEAHAEALLERLGSRYGVHVDEVPFTVSLRETFAGPAKGHGRHVKQSGGHGQFAVCDLEVEPLPEGTGFEFVDKVVGGAVPRQFIASVEKGVRAQMERGVRLGYPVVDLRVTLTDGKAHSVDSSDMAFQTAGGLALREAAASTTVTMLEPFDTVTVVVPDDLVGGVMSDLSARRGRMLGTDKVGEDRTSILAEVPQTELVRYAVDLRSASHGAGTFTRAFAHYEPMPDDVAAKLPPRTG</sequence>
<dbReference type="InterPro" id="IPR035647">
    <property type="entry name" value="EFG_III/V"/>
</dbReference>
<dbReference type="InterPro" id="IPR005225">
    <property type="entry name" value="Small_GTP-bd"/>
</dbReference>
<evidence type="ECO:0000313" key="6">
    <source>
        <dbReference type="Proteomes" id="UP000535511"/>
    </source>
</evidence>
<keyword evidence="2" id="KW-0342">GTP-binding</keyword>
<keyword evidence="5" id="KW-0251">Elongation factor</keyword>
<dbReference type="CDD" id="cd03713">
    <property type="entry name" value="EFG_mtEFG_C"/>
    <property type="match status" value="1"/>
</dbReference>
<dbReference type="SUPFAM" id="SSF54980">
    <property type="entry name" value="EF-G C-terminal domain-like"/>
    <property type="match status" value="2"/>
</dbReference>
<organism evidence="5 6">
    <name type="scientific">Nocardioides panaciterrulae</name>
    <dbReference type="NCBI Taxonomy" id="661492"/>
    <lineage>
        <taxon>Bacteria</taxon>
        <taxon>Bacillati</taxon>
        <taxon>Actinomycetota</taxon>
        <taxon>Actinomycetes</taxon>
        <taxon>Propionibacteriales</taxon>
        <taxon>Nocardioidaceae</taxon>
        <taxon>Nocardioides</taxon>
    </lineage>
</organism>
<dbReference type="FunFam" id="3.30.70.240:FF:000001">
    <property type="entry name" value="Elongation factor G"/>
    <property type="match status" value="1"/>
</dbReference>
<dbReference type="Pfam" id="PF03764">
    <property type="entry name" value="EFG_IV"/>
    <property type="match status" value="1"/>
</dbReference>
<dbReference type="Gene3D" id="3.30.70.870">
    <property type="entry name" value="Elongation Factor G (Translational Gtpase), domain 3"/>
    <property type="match status" value="1"/>
</dbReference>
<dbReference type="EMBL" id="JACCBG010000001">
    <property type="protein sequence ID" value="NYD40105.1"/>
    <property type="molecule type" value="Genomic_DNA"/>
</dbReference>
<dbReference type="InterPro" id="IPR027417">
    <property type="entry name" value="P-loop_NTPase"/>
</dbReference>
<dbReference type="Pfam" id="PF14492">
    <property type="entry name" value="EFG_III"/>
    <property type="match status" value="1"/>
</dbReference>
<name>A0A7Y9J933_9ACTN</name>
<dbReference type="SUPFAM" id="SSF54211">
    <property type="entry name" value="Ribosomal protein S5 domain 2-like"/>
    <property type="match status" value="1"/>
</dbReference>
<dbReference type="FunFam" id="3.30.230.10:FF:000003">
    <property type="entry name" value="Elongation factor G"/>
    <property type="match status" value="1"/>
</dbReference>
<dbReference type="FunFam" id="2.40.30.10:FF:000151">
    <property type="entry name" value="Translation elongation factor EF-G"/>
    <property type="match status" value="1"/>
</dbReference>
<dbReference type="Gene3D" id="3.40.50.300">
    <property type="entry name" value="P-loop containing nucleotide triphosphate hydrolases"/>
    <property type="match status" value="1"/>
</dbReference>
<dbReference type="GO" id="GO:0003746">
    <property type="term" value="F:translation elongation factor activity"/>
    <property type="evidence" value="ECO:0007669"/>
    <property type="project" value="UniProtKB-KW"/>
</dbReference>
<keyword evidence="6" id="KW-1185">Reference proteome</keyword>
<dbReference type="Pfam" id="PF00679">
    <property type="entry name" value="EFG_C"/>
    <property type="match status" value="1"/>
</dbReference>
<dbReference type="AlphaFoldDB" id="A0A7Y9J933"/>
<dbReference type="SUPFAM" id="SSF50447">
    <property type="entry name" value="Translation proteins"/>
    <property type="match status" value="1"/>
</dbReference>
<dbReference type="PRINTS" id="PR00315">
    <property type="entry name" value="ELONGATNFCT"/>
</dbReference>
<dbReference type="InterPro" id="IPR000795">
    <property type="entry name" value="T_Tr_GTP-bd_dom"/>
</dbReference>
<evidence type="ECO:0000259" key="4">
    <source>
        <dbReference type="PROSITE" id="PS51722"/>
    </source>
</evidence>
<dbReference type="InterPro" id="IPR005517">
    <property type="entry name" value="Transl_elong_EFG/EF2_IV"/>
</dbReference>
<dbReference type="CDD" id="cd16262">
    <property type="entry name" value="EFG_III"/>
    <property type="match status" value="1"/>
</dbReference>
<dbReference type="GO" id="GO:0003924">
    <property type="term" value="F:GTPase activity"/>
    <property type="evidence" value="ECO:0007669"/>
    <property type="project" value="InterPro"/>
</dbReference>
<dbReference type="Gene3D" id="2.40.30.10">
    <property type="entry name" value="Translation factors"/>
    <property type="match status" value="1"/>
</dbReference>
<dbReference type="SMART" id="SM00382">
    <property type="entry name" value="AAA"/>
    <property type="match status" value="1"/>
</dbReference>
<dbReference type="InterPro" id="IPR020568">
    <property type="entry name" value="Ribosomal_Su5_D2-typ_SF"/>
</dbReference>
<keyword evidence="1" id="KW-0547">Nucleotide-binding</keyword>